<keyword evidence="6 7" id="KW-0472">Membrane</keyword>
<dbReference type="CDD" id="cd06261">
    <property type="entry name" value="TM_PBP2"/>
    <property type="match status" value="1"/>
</dbReference>
<dbReference type="Gene3D" id="1.10.3720.10">
    <property type="entry name" value="MetI-like"/>
    <property type="match status" value="1"/>
</dbReference>
<feature type="transmembrane region" description="Helical" evidence="7">
    <location>
        <begin position="353"/>
        <end position="376"/>
    </location>
</feature>
<dbReference type="AlphaFoldDB" id="A0A381UVA6"/>
<feature type="transmembrane region" description="Helical" evidence="7">
    <location>
        <begin position="268"/>
        <end position="290"/>
    </location>
</feature>
<evidence type="ECO:0000256" key="2">
    <source>
        <dbReference type="ARBA" id="ARBA00022448"/>
    </source>
</evidence>
<proteinExistence type="predicted"/>
<evidence type="ECO:0000256" key="4">
    <source>
        <dbReference type="ARBA" id="ARBA00022692"/>
    </source>
</evidence>
<keyword evidence="4 7" id="KW-0812">Transmembrane</keyword>
<dbReference type="InterPro" id="IPR000515">
    <property type="entry name" value="MetI-like"/>
</dbReference>
<evidence type="ECO:0000256" key="3">
    <source>
        <dbReference type="ARBA" id="ARBA00022475"/>
    </source>
</evidence>
<dbReference type="PANTHER" id="PTHR30614:SF41">
    <property type="entry name" value="INNER MEMBRANE AMINO-ACID ABC TRANSPORTER PERMEASE PROTEIN YHDY"/>
    <property type="match status" value="1"/>
</dbReference>
<gene>
    <name evidence="9" type="ORF">METZ01_LOCUS84131</name>
</gene>
<feature type="transmembrane region" description="Helical" evidence="7">
    <location>
        <begin position="195"/>
        <end position="218"/>
    </location>
</feature>
<dbReference type="Pfam" id="PF00528">
    <property type="entry name" value="BPD_transp_1"/>
    <property type="match status" value="1"/>
</dbReference>
<evidence type="ECO:0000259" key="8">
    <source>
        <dbReference type="PROSITE" id="PS50928"/>
    </source>
</evidence>
<feature type="transmembrane region" description="Helical" evidence="7">
    <location>
        <begin position="492"/>
        <end position="508"/>
    </location>
</feature>
<keyword evidence="2" id="KW-0813">Transport</keyword>
<feature type="transmembrane region" description="Helical" evidence="7">
    <location>
        <begin position="15"/>
        <end position="36"/>
    </location>
</feature>
<keyword evidence="5 7" id="KW-1133">Transmembrane helix</keyword>
<evidence type="ECO:0000256" key="1">
    <source>
        <dbReference type="ARBA" id="ARBA00004651"/>
    </source>
</evidence>
<feature type="transmembrane region" description="Helical" evidence="7">
    <location>
        <begin position="170"/>
        <end position="188"/>
    </location>
</feature>
<reference evidence="9" key="1">
    <citation type="submission" date="2018-05" db="EMBL/GenBank/DDBJ databases">
        <authorList>
            <person name="Lanie J.A."/>
            <person name="Ng W.-L."/>
            <person name="Kazmierczak K.M."/>
            <person name="Andrzejewski T.M."/>
            <person name="Davidsen T.M."/>
            <person name="Wayne K.J."/>
            <person name="Tettelin H."/>
            <person name="Glass J.I."/>
            <person name="Rusch D."/>
            <person name="Podicherti R."/>
            <person name="Tsui H.-C.T."/>
            <person name="Winkler M.E."/>
        </authorList>
    </citation>
    <scope>NUCLEOTIDE SEQUENCE</scope>
</reference>
<evidence type="ECO:0000256" key="7">
    <source>
        <dbReference type="SAM" id="Phobius"/>
    </source>
</evidence>
<feature type="transmembrane region" description="Helical" evidence="7">
    <location>
        <begin position="388"/>
        <end position="408"/>
    </location>
</feature>
<name>A0A381UVA6_9ZZZZ</name>
<sequence>MLEDAPKWATRETEVGGMVAATIVGLVAAWMDISGILEPMSLWAIIHALPLFLLAFLFYWMVTFSVFRGNWRLILFILSCWGILGGIPVDFPFATTVYWLGMIISAYLMAIRYRTNSMVSIVATAFIFWFLQAFFGFIFSEAVWDVIWTNRQLGTIGPYFTRTPEESWRLWPGLYIAVALGAAAYALLQEQRRKFLIPFSVFSVILLLVVSHETHYYSNWNNEIVSTRGYAAEWGDPIMLRIYGVILLGYLVFISIHDKYKDAEDYIVNAAQSKLMASAVVGFFLAYFILDPPGDFGCHTSDHAIMCGVSPEEWGGFSLNLILAIAASVLGFGIGIMLAFGRRSELPFFKWPSVAVIELIRSGPLVAWLFIAFILMPDFINPVYEADSVVRTILILSLFGGCYIAEILRGGLQAVSSGQVEASTALGLGPMQTKLFVELPSAIRTTVPALVSSVIGLWKDTSLVYLLGVHDGFNLVRIMPEQRDFLGLHKEVYLIAGVMFFIFAYYLSRISMRVEASLGLRSETGGEMT</sequence>
<feature type="transmembrane region" description="Helical" evidence="7">
    <location>
        <begin position="93"/>
        <end position="111"/>
    </location>
</feature>
<accession>A0A381UVA6</accession>
<dbReference type="GO" id="GO:0022857">
    <property type="term" value="F:transmembrane transporter activity"/>
    <property type="evidence" value="ECO:0007669"/>
    <property type="project" value="InterPro"/>
</dbReference>
<evidence type="ECO:0000256" key="6">
    <source>
        <dbReference type="ARBA" id="ARBA00023136"/>
    </source>
</evidence>
<organism evidence="9">
    <name type="scientific">marine metagenome</name>
    <dbReference type="NCBI Taxonomy" id="408172"/>
    <lineage>
        <taxon>unclassified sequences</taxon>
        <taxon>metagenomes</taxon>
        <taxon>ecological metagenomes</taxon>
    </lineage>
</organism>
<feature type="transmembrane region" description="Helical" evidence="7">
    <location>
        <begin position="69"/>
        <end position="87"/>
    </location>
</feature>
<dbReference type="SUPFAM" id="SSF161098">
    <property type="entry name" value="MetI-like"/>
    <property type="match status" value="1"/>
</dbReference>
<dbReference type="GO" id="GO:0043190">
    <property type="term" value="C:ATP-binding cassette (ABC) transporter complex"/>
    <property type="evidence" value="ECO:0007669"/>
    <property type="project" value="InterPro"/>
</dbReference>
<feature type="transmembrane region" description="Helical" evidence="7">
    <location>
        <begin position="118"/>
        <end position="139"/>
    </location>
</feature>
<dbReference type="EMBL" id="UINC01007075">
    <property type="protein sequence ID" value="SVA31277.1"/>
    <property type="molecule type" value="Genomic_DNA"/>
</dbReference>
<feature type="transmembrane region" description="Helical" evidence="7">
    <location>
        <begin position="42"/>
        <end position="62"/>
    </location>
</feature>
<evidence type="ECO:0000313" key="9">
    <source>
        <dbReference type="EMBL" id="SVA31277.1"/>
    </source>
</evidence>
<dbReference type="PANTHER" id="PTHR30614">
    <property type="entry name" value="MEMBRANE COMPONENT OF AMINO ACID ABC TRANSPORTER"/>
    <property type="match status" value="1"/>
</dbReference>
<protein>
    <recommendedName>
        <fullName evidence="8">ABC transmembrane type-1 domain-containing protein</fullName>
    </recommendedName>
</protein>
<feature type="transmembrane region" description="Helical" evidence="7">
    <location>
        <begin position="321"/>
        <end position="341"/>
    </location>
</feature>
<feature type="transmembrane region" description="Helical" evidence="7">
    <location>
        <begin position="238"/>
        <end position="256"/>
    </location>
</feature>
<comment type="subcellular location">
    <subcellularLocation>
        <location evidence="1">Cell membrane</location>
        <topology evidence="1">Multi-pass membrane protein</topology>
    </subcellularLocation>
</comment>
<dbReference type="NCBIfam" id="TIGR01726">
    <property type="entry name" value="HEQRo_perm_3TM"/>
    <property type="match status" value="1"/>
</dbReference>
<feature type="domain" description="ABC transmembrane type-1" evidence="8">
    <location>
        <begin position="317"/>
        <end position="511"/>
    </location>
</feature>
<dbReference type="InterPro" id="IPR043429">
    <property type="entry name" value="ArtM/GltK/GlnP/TcyL/YhdX-like"/>
</dbReference>
<dbReference type="PROSITE" id="PS50928">
    <property type="entry name" value="ABC_TM1"/>
    <property type="match status" value="1"/>
</dbReference>
<keyword evidence="3" id="KW-1003">Cell membrane</keyword>
<dbReference type="InterPro" id="IPR035906">
    <property type="entry name" value="MetI-like_sf"/>
</dbReference>
<dbReference type="InterPro" id="IPR010065">
    <property type="entry name" value="AA_ABC_transptr_permease_3TM"/>
</dbReference>
<evidence type="ECO:0000256" key="5">
    <source>
        <dbReference type="ARBA" id="ARBA00022989"/>
    </source>
</evidence>
<dbReference type="GO" id="GO:0006865">
    <property type="term" value="P:amino acid transport"/>
    <property type="evidence" value="ECO:0007669"/>
    <property type="project" value="TreeGrafter"/>
</dbReference>